<dbReference type="eggNOG" id="KOG3117">
    <property type="taxonomic scope" value="Eukaryota"/>
</dbReference>
<gene>
    <name evidence="2" type="ORF">AMAG_13045</name>
</gene>
<feature type="compositionally biased region" description="Acidic residues" evidence="1">
    <location>
        <begin position="131"/>
        <end position="140"/>
    </location>
</feature>
<evidence type="ECO:0000256" key="1">
    <source>
        <dbReference type="SAM" id="MobiDB-lite"/>
    </source>
</evidence>
<dbReference type="Proteomes" id="UP000054350">
    <property type="component" value="Unassembled WGS sequence"/>
</dbReference>
<dbReference type="AlphaFoldDB" id="A0A0L0T1B1"/>
<dbReference type="EMBL" id="GG745356">
    <property type="protein sequence ID" value="KNE68389.1"/>
    <property type="molecule type" value="Genomic_DNA"/>
</dbReference>
<name>A0A0L0T1B1_ALLM3</name>
<protein>
    <recommendedName>
        <fullName evidence="4">Sas10 C-terminal domain-containing protein</fullName>
    </recommendedName>
</protein>
<dbReference type="OrthoDB" id="203440at2759"/>
<proteinExistence type="predicted"/>
<dbReference type="PANTHER" id="PTHR13237:SF9">
    <property type="entry name" value="NEUROGUIDIN"/>
    <property type="match status" value="1"/>
</dbReference>
<dbReference type="PANTHER" id="PTHR13237">
    <property type="entry name" value="SOMETHING ABOUT SILENCING PROTEIN 10-RELATED"/>
    <property type="match status" value="1"/>
</dbReference>
<reference evidence="3" key="2">
    <citation type="submission" date="2009-11" db="EMBL/GenBank/DDBJ databases">
        <title>The Genome Sequence of Allomyces macrogynus strain ATCC 38327.</title>
        <authorList>
            <consortium name="The Broad Institute Genome Sequencing Platform"/>
            <person name="Russ C."/>
            <person name="Cuomo C."/>
            <person name="Shea T."/>
            <person name="Young S.K."/>
            <person name="Zeng Q."/>
            <person name="Koehrsen M."/>
            <person name="Haas B."/>
            <person name="Borodovsky M."/>
            <person name="Guigo R."/>
            <person name="Alvarado L."/>
            <person name="Berlin A."/>
            <person name="Borenstein D."/>
            <person name="Chen Z."/>
            <person name="Engels R."/>
            <person name="Freedman E."/>
            <person name="Gellesch M."/>
            <person name="Goldberg J."/>
            <person name="Griggs A."/>
            <person name="Gujja S."/>
            <person name="Heiman D."/>
            <person name="Hepburn T."/>
            <person name="Howarth C."/>
            <person name="Jen D."/>
            <person name="Larson L."/>
            <person name="Lewis B."/>
            <person name="Mehta T."/>
            <person name="Park D."/>
            <person name="Pearson M."/>
            <person name="Roberts A."/>
            <person name="Saif S."/>
            <person name="Shenoy N."/>
            <person name="Sisk P."/>
            <person name="Stolte C."/>
            <person name="Sykes S."/>
            <person name="Walk T."/>
            <person name="White J."/>
            <person name="Yandava C."/>
            <person name="Burger G."/>
            <person name="Gray M.W."/>
            <person name="Holland P.W.H."/>
            <person name="King N."/>
            <person name="Lang F.B.F."/>
            <person name="Roger A.J."/>
            <person name="Ruiz-Trillo I."/>
            <person name="Lander E."/>
            <person name="Nusbaum C."/>
        </authorList>
    </citation>
    <scope>NUCLEOTIDE SEQUENCE [LARGE SCALE GENOMIC DNA]</scope>
    <source>
        <strain evidence="3">ATCC 38327</strain>
    </source>
</reference>
<reference evidence="2 3" key="1">
    <citation type="submission" date="2009-11" db="EMBL/GenBank/DDBJ databases">
        <title>Annotation of Allomyces macrogynus ATCC 38327.</title>
        <authorList>
            <consortium name="The Broad Institute Genome Sequencing Platform"/>
            <person name="Russ C."/>
            <person name="Cuomo C."/>
            <person name="Burger G."/>
            <person name="Gray M.W."/>
            <person name="Holland P.W.H."/>
            <person name="King N."/>
            <person name="Lang F.B.F."/>
            <person name="Roger A.J."/>
            <person name="Ruiz-Trillo I."/>
            <person name="Young S.K."/>
            <person name="Zeng Q."/>
            <person name="Gargeya S."/>
            <person name="Fitzgerald M."/>
            <person name="Haas B."/>
            <person name="Abouelleil A."/>
            <person name="Alvarado L."/>
            <person name="Arachchi H.M."/>
            <person name="Berlin A."/>
            <person name="Chapman S.B."/>
            <person name="Gearin G."/>
            <person name="Goldberg J."/>
            <person name="Griggs A."/>
            <person name="Gujja S."/>
            <person name="Hansen M."/>
            <person name="Heiman D."/>
            <person name="Howarth C."/>
            <person name="Larimer J."/>
            <person name="Lui A."/>
            <person name="MacDonald P.J.P."/>
            <person name="McCowen C."/>
            <person name="Montmayeur A."/>
            <person name="Murphy C."/>
            <person name="Neiman D."/>
            <person name="Pearson M."/>
            <person name="Priest M."/>
            <person name="Roberts A."/>
            <person name="Saif S."/>
            <person name="Shea T."/>
            <person name="Sisk P."/>
            <person name="Stolte C."/>
            <person name="Sykes S."/>
            <person name="Wortman J."/>
            <person name="Nusbaum C."/>
            <person name="Birren B."/>
        </authorList>
    </citation>
    <scope>NUCLEOTIDE SEQUENCE [LARGE SCALE GENOMIC DNA]</scope>
    <source>
        <strain evidence="2 3">ATCC 38327</strain>
    </source>
</reference>
<dbReference type="GO" id="GO:0000462">
    <property type="term" value="P:maturation of SSU-rRNA from tricistronic rRNA transcript (SSU-rRNA, 5.8S rRNA, LSU-rRNA)"/>
    <property type="evidence" value="ECO:0007669"/>
    <property type="project" value="TreeGrafter"/>
</dbReference>
<evidence type="ECO:0008006" key="4">
    <source>
        <dbReference type="Google" id="ProtNLM"/>
    </source>
</evidence>
<feature type="region of interest" description="Disordered" evidence="1">
    <location>
        <begin position="116"/>
        <end position="174"/>
    </location>
</feature>
<organism evidence="2 3">
    <name type="scientific">Allomyces macrogynus (strain ATCC 38327)</name>
    <name type="common">Allomyces javanicus var. macrogynus</name>
    <dbReference type="NCBI Taxonomy" id="578462"/>
    <lineage>
        <taxon>Eukaryota</taxon>
        <taxon>Fungi</taxon>
        <taxon>Fungi incertae sedis</taxon>
        <taxon>Blastocladiomycota</taxon>
        <taxon>Blastocladiomycetes</taxon>
        <taxon>Blastocladiales</taxon>
        <taxon>Blastocladiaceae</taxon>
        <taxon>Allomyces</taxon>
    </lineage>
</organism>
<dbReference type="STRING" id="578462.A0A0L0T1B1"/>
<evidence type="ECO:0000313" key="2">
    <source>
        <dbReference type="EMBL" id="KNE68389.1"/>
    </source>
</evidence>
<dbReference type="OMA" id="PVHYNET"/>
<dbReference type="GO" id="GO:0032040">
    <property type="term" value="C:small-subunit processome"/>
    <property type="evidence" value="ECO:0007669"/>
    <property type="project" value="TreeGrafter"/>
</dbReference>
<dbReference type="Pfam" id="PF04000">
    <property type="entry name" value="Sas10_Utp3"/>
    <property type="match status" value="1"/>
</dbReference>
<dbReference type="VEuPathDB" id="FungiDB:AMAG_13045"/>
<evidence type="ECO:0000313" key="3">
    <source>
        <dbReference type="Proteomes" id="UP000054350"/>
    </source>
</evidence>
<feature type="compositionally biased region" description="Basic residues" evidence="1">
    <location>
        <begin position="329"/>
        <end position="352"/>
    </location>
</feature>
<accession>A0A0L0T1B1</accession>
<keyword evidence="3" id="KW-1185">Reference proteome</keyword>
<sequence length="352" mass="38840">MAATSAKDPRQEFQALLKDLQDAALQVKTAAEPLKDKIKPSAKGLSFLEVKNHCMMTYLTGLCHVTHTKLGGQAPTASPALDSLLDLRVIMEKIKPMETKLKYRIDKLLKATDAAPGASDALSFKPNVANFDDDDDENEGADASASDADEEETKGGTTSRTGVYRPPKLAPVHYDDGRKADRAARRALQSAASARLARDLEDEFGDAPEVRGSDVVRSDSAAAESIHKHFADRQAYEEEHMLRVNWTRADKKKRSQLERVGLTNELLNLNEDFGGAVDDDTADFEDVLSYVDKRGKKKRGRHADDEDDVDLVSRSAKRGPSTDFAQRKTAAKRSLHRTVGRENKRRKSAGHQ</sequence>
<feature type="region of interest" description="Disordered" evidence="1">
    <location>
        <begin position="294"/>
        <end position="352"/>
    </location>
</feature>
<dbReference type="InterPro" id="IPR007146">
    <property type="entry name" value="Sas10/Utp3/C1D"/>
</dbReference>